<gene>
    <name evidence="7" type="ORF">ILEXP_LOCUS29015</name>
</gene>
<comment type="caution">
    <text evidence="7">The sequence shown here is derived from an EMBL/GenBank/DDBJ whole genome shotgun (WGS) entry which is preliminary data.</text>
</comment>
<dbReference type="InterPro" id="IPR045073">
    <property type="entry name" value="Omega/Tau-like"/>
</dbReference>
<comment type="catalytic activity">
    <reaction evidence="3">
        <text>RX + glutathione = an S-substituted glutathione + a halide anion + H(+)</text>
        <dbReference type="Rhea" id="RHEA:16437"/>
        <dbReference type="ChEBI" id="CHEBI:15378"/>
        <dbReference type="ChEBI" id="CHEBI:16042"/>
        <dbReference type="ChEBI" id="CHEBI:17792"/>
        <dbReference type="ChEBI" id="CHEBI:57925"/>
        <dbReference type="ChEBI" id="CHEBI:90779"/>
        <dbReference type="EC" id="2.5.1.18"/>
    </reaction>
</comment>
<proteinExistence type="inferred from homology"/>
<dbReference type="PANTHER" id="PTHR11260">
    <property type="entry name" value="GLUTATHIONE S-TRANSFERASE, GST, SUPERFAMILY, GST DOMAIN CONTAINING"/>
    <property type="match status" value="1"/>
</dbReference>
<dbReference type="SUPFAM" id="SSF52833">
    <property type="entry name" value="Thioredoxin-like"/>
    <property type="match status" value="1"/>
</dbReference>
<dbReference type="InterPro" id="IPR045074">
    <property type="entry name" value="GST_C_Tau"/>
</dbReference>
<keyword evidence="2" id="KW-0808">Transferase</keyword>
<dbReference type="PROSITE" id="PS50404">
    <property type="entry name" value="GST_NTER"/>
    <property type="match status" value="1"/>
</dbReference>
<dbReference type="InterPro" id="IPR004045">
    <property type="entry name" value="Glutathione_S-Trfase_N"/>
</dbReference>
<dbReference type="Pfam" id="PF00043">
    <property type="entry name" value="GST_C"/>
    <property type="match status" value="1"/>
</dbReference>
<dbReference type="CDD" id="cd03185">
    <property type="entry name" value="GST_C_Tau"/>
    <property type="match status" value="1"/>
</dbReference>
<protein>
    <recommendedName>
        <fullName evidence="1">glutathione transferase</fullName>
        <ecNumber evidence="1">2.5.1.18</ecNumber>
    </recommendedName>
</protein>
<dbReference type="FunFam" id="1.20.1050.10:FF:000018">
    <property type="entry name" value="Glutathione S-transferase U20"/>
    <property type="match status" value="1"/>
</dbReference>
<reference evidence="7 8" key="1">
    <citation type="submission" date="2024-02" db="EMBL/GenBank/DDBJ databases">
        <authorList>
            <person name="Vignale AGUSTIN F."/>
            <person name="Sosa J E."/>
            <person name="Modenutti C."/>
        </authorList>
    </citation>
    <scope>NUCLEOTIDE SEQUENCE [LARGE SCALE GENOMIC DNA]</scope>
</reference>
<dbReference type="InterPro" id="IPR036249">
    <property type="entry name" value="Thioredoxin-like_sf"/>
</dbReference>
<sequence length="219" mass="25554">MANEEVVLLDYWPSPFGTRARIALEEKGIEYDHKYEDLANKSPLLVKMNPLYQTIPVLIHNGKPVCESGLIIEYIDEVWKGEPSLLPSDPYQRSKARFWVDFIDKKVHGSSRKIWMSRGEDQETGKKELIEWSKLLEEELGDKLYFGDSEMGFVDIALIPFFNWFNIFKTFANFSIEAECPKLVAWGKRCMEKDSVSKSLPHQEQIYEAYLEFKKRLGM</sequence>
<dbReference type="InterPro" id="IPR004046">
    <property type="entry name" value="GST_C"/>
</dbReference>
<evidence type="ECO:0000256" key="4">
    <source>
        <dbReference type="RuleBase" id="RU003494"/>
    </source>
</evidence>
<feature type="domain" description="GST N-terminal" evidence="5">
    <location>
        <begin position="4"/>
        <end position="83"/>
    </location>
</feature>
<organism evidence="7 8">
    <name type="scientific">Ilex paraguariensis</name>
    <name type="common">yerba mate</name>
    <dbReference type="NCBI Taxonomy" id="185542"/>
    <lineage>
        <taxon>Eukaryota</taxon>
        <taxon>Viridiplantae</taxon>
        <taxon>Streptophyta</taxon>
        <taxon>Embryophyta</taxon>
        <taxon>Tracheophyta</taxon>
        <taxon>Spermatophyta</taxon>
        <taxon>Magnoliopsida</taxon>
        <taxon>eudicotyledons</taxon>
        <taxon>Gunneridae</taxon>
        <taxon>Pentapetalae</taxon>
        <taxon>asterids</taxon>
        <taxon>campanulids</taxon>
        <taxon>Aquifoliales</taxon>
        <taxon>Aquifoliaceae</taxon>
        <taxon>Ilex</taxon>
    </lineage>
</organism>
<evidence type="ECO:0000256" key="1">
    <source>
        <dbReference type="ARBA" id="ARBA00012452"/>
    </source>
</evidence>
<dbReference type="SFLD" id="SFLDG00358">
    <property type="entry name" value="Main_(cytGST)"/>
    <property type="match status" value="1"/>
</dbReference>
<dbReference type="InterPro" id="IPR010987">
    <property type="entry name" value="Glutathione-S-Trfase_C-like"/>
</dbReference>
<accession>A0ABC8SZH3</accession>
<dbReference type="CDD" id="cd03058">
    <property type="entry name" value="GST_N_Tau"/>
    <property type="match status" value="1"/>
</dbReference>
<evidence type="ECO:0000256" key="3">
    <source>
        <dbReference type="ARBA" id="ARBA00047960"/>
    </source>
</evidence>
<dbReference type="Pfam" id="PF02798">
    <property type="entry name" value="GST_N"/>
    <property type="match status" value="1"/>
</dbReference>
<dbReference type="EC" id="2.5.1.18" evidence="1"/>
<evidence type="ECO:0000259" key="5">
    <source>
        <dbReference type="PROSITE" id="PS50404"/>
    </source>
</evidence>
<dbReference type="InterPro" id="IPR036282">
    <property type="entry name" value="Glutathione-S-Trfase_C_sf"/>
</dbReference>
<dbReference type="SFLD" id="SFLDG01152">
    <property type="entry name" value="Main.3:_Omega-_and_Tau-like"/>
    <property type="match status" value="1"/>
</dbReference>
<dbReference type="SFLD" id="SFLDS00019">
    <property type="entry name" value="Glutathione_Transferase_(cytos"/>
    <property type="match status" value="1"/>
</dbReference>
<dbReference type="AlphaFoldDB" id="A0ABC8SZH3"/>
<dbReference type="FunFam" id="3.40.30.10:FF:000014">
    <property type="entry name" value="Tau class glutathione S-transferase"/>
    <property type="match status" value="1"/>
</dbReference>
<dbReference type="Gene3D" id="3.40.30.10">
    <property type="entry name" value="Glutaredoxin"/>
    <property type="match status" value="1"/>
</dbReference>
<name>A0ABC8SZH3_9AQUA</name>
<evidence type="ECO:0000313" key="7">
    <source>
        <dbReference type="EMBL" id="CAK9160273.1"/>
    </source>
</evidence>
<comment type="similarity">
    <text evidence="4">Belongs to the GST superfamily.</text>
</comment>
<dbReference type="Gene3D" id="1.20.1050.10">
    <property type="match status" value="1"/>
</dbReference>
<dbReference type="SUPFAM" id="SSF47616">
    <property type="entry name" value="GST C-terminal domain-like"/>
    <property type="match status" value="1"/>
</dbReference>
<keyword evidence="8" id="KW-1185">Reference proteome</keyword>
<evidence type="ECO:0000313" key="8">
    <source>
        <dbReference type="Proteomes" id="UP001642360"/>
    </source>
</evidence>
<dbReference type="GO" id="GO:0004364">
    <property type="term" value="F:glutathione transferase activity"/>
    <property type="evidence" value="ECO:0007669"/>
    <property type="project" value="UniProtKB-EC"/>
</dbReference>
<dbReference type="PROSITE" id="PS50405">
    <property type="entry name" value="GST_CTER"/>
    <property type="match status" value="1"/>
</dbReference>
<feature type="domain" description="GST C-terminal" evidence="6">
    <location>
        <begin position="89"/>
        <end position="213"/>
    </location>
</feature>
<dbReference type="PANTHER" id="PTHR11260:SF519">
    <property type="entry name" value="GLUTATHIONE TRANSFERASE"/>
    <property type="match status" value="1"/>
</dbReference>
<dbReference type="EMBL" id="CAUOFW020003491">
    <property type="protein sequence ID" value="CAK9160273.1"/>
    <property type="molecule type" value="Genomic_DNA"/>
</dbReference>
<dbReference type="InterPro" id="IPR040079">
    <property type="entry name" value="Glutathione_S-Trfase"/>
</dbReference>
<evidence type="ECO:0000259" key="6">
    <source>
        <dbReference type="PROSITE" id="PS50405"/>
    </source>
</evidence>
<dbReference type="Proteomes" id="UP001642360">
    <property type="component" value="Unassembled WGS sequence"/>
</dbReference>
<evidence type="ECO:0000256" key="2">
    <source>
        <dbReference type="ARBA" id="ARBA00022679"/>
    </source>
</evidence>